<dbReference type="InterPro" id="IPR015947">
    <property type="entry name" value="PUA-like_sf"/>
</dbReference>
<dbReference type="EMBL" id="OY726394">
    <property type="protein sequence ID" value="CAJ1493520.1"/>
    <property type="molecule type" value="Genomic_DNA"/>
</dbReference>
<proteinExistence type="predicted"/>
<dbReference type="InterPro" id="IPR003111">
    <property type="entry name" value="Lon_prtase_N"/>
</dbReference>
<dbReference type="RefSeq" id="WP_308477018.1">
    <property type="nucleotide sequence ID" value="NZ_OY726394.1"/>
</dbReference>
<organism evidence="2 3">
    <name type="scientific">[Mycobacterium] kokjensenii</name>
    <dbReference type="NCBI Taxonomy" id="3064287"/>
    <lineage>
        <taxon>Bacteria</taxon>
        <taxon>Bacillati</taxon>
        <taxon>Actinomycetota</taxon>
        <taxon>Actinomycetes</taxon>
        <taxon>Mycobacteriales</taxon>
        <taxon>Mycobacteriaceae</taxon>
        <taxon>Mycolicibacter</taxon>
    </lineage>
</organism>
<feature type="domain" description="Lon N-terminal" evidence="1">
    <location>
        <begin position="1"/>
        <end position="197"/>
    </location>
</feature>
<protein>
    <submittedName>
        <fullName evidence="2">LON peptidase substrate-binding domain-containing protein</fullName>
    </submittedName>
</protein>
<evidence type="ECO:0000259" key="1">
    <source>
        <dbReference type="SMART" id="SM00464"/>
    </source>
</evidence>
<evidence type="ECO:0000313" key="3">
    <source>
        <dbReference type="Proteomes" id="UP001190336"/>
    </source>
</evidence>
<dbReference type="Proteomes" id="UP001190336">
    <property type="component" value="Chromosome"/>
</dbReference>
<evidence type="ECO:0000313" key="2">
    <source>
        <dbReference type="EMBL" id="CAJ1493520.1"/>
    </source>
</evidence>
<accession>A0ABM9L6W7</accession>
<name>A0ABM9L6W7_9MYCO</name>
<dbReference type="SMART" id="SM00464">
    <property type="entry name" value="LON"/>
    <property type="match status" value="1"/>
</dbReference>
<dbReference type="SUPFAM" id="SSF88697">
    <property type="entry name" value="PUA domain-like"/>
    <property type="match status" value="1"/>
</dbReference>
<keyword evidence="3" id="KW-1185">Reference proteome</keyword>
<dbReference type="PANTHER" id="PTHR46732:SF8">
    <property type="entry name" value="ATP-DEPENDENT PROTEASE LA (LON) DOMAIN PROTEIN"/>
    <property type="match status" value="1"/>
</dbReference>
<dbReference type="Pfam" id="PF02190">
    <property type="entry name" value="LON_substr_bdg"/>
    <property type="match status" value="1"/>
</dbReference>
<reference evidence="2 3" key="1">
    <citation type="submission" date="2023-08" db="EMBL/GenBank/DDBJ databases">
        <authorList>
            <person name="Folkvardsen B D."/>
            <person name="Norman A."/>
        </authorList>
    </citation>
    <scope>NUCLEOTIDE SEQUENCE [LARGE SCALE GENOMIC DNA]</scope>
    <source>
        <strain evidence="2 3">Mu0083</strain>
    </source>
</reference>
<dbReference type="InterPro" id="IPR046336">
    <property type="entry name" value="Lon_prtase_N_sf"/>
</dbReference>
<dbReference type="PANTHER" id="PTHR46732">
    <property type="entry name" value="ATP-DEPENDENT PROTEASE LA (LON) DOMAIN PROTEIN"/>
    <property type="match status" value="1"/>
</dbReference>
<sequence>MFPLEWVLLPGEELALRIFELRYTVLVGDLMRSGDPRFGVVLIARGREVGGGEQRNDVGAMARITHCDELGAGRYALRCLTGERIRVREWLADDPYPRAIVQAWPDEPGEPVDDNAFRELEDRIVLLHKRMAQAGRRWTLPGRGSLAGGRRLRSLDPEQRLYSLACRVPMGEADRYAVLSAPSLAERMAAVYEGIETVSARLDFGTSR</sequence>
<gene>
    <name evidence="2" type="ORF">MU0083_000358</name>
</gene>
<dbReference type="Gene3D" id="2.30.130.40">
    <property type="entry name" value="LON domain-like"/>
    <property type="match status" value="1"/>
</dbReference>